<gene>
    <name evidence="1" type="ORF">GRF59_00670</name>
</gene>
<dbReference type="PROSITE" id="PS51257">
    <property type="entry name" value="PROKAR_LIPOPROTEIN"/>
    <property type="match status" value="1"/>
</dbReference>
<name>A0A7X3IDZ1_9BACL</name>
<proteinExistence type="predicted"/>
<evidence type="ECO:0000313" key="1">
    <source>
        <dbReference type="EMBL" id="MWV42130.1"/>
    </source>
</evidence>
<dbReference type="RefSeq" id="WP_160495759.1">
    <property type="nucleotide sequence ID" value="NZ_WUBI01000001.1"/>
</dbReference>
<organism evidence="1 2">
    <name type="scientific">Paenibacillus dendrobii</name>
    <dbReference type="NCBI Taxonomy" id="2691084"/>
    <lineage>
        <taxon>Bacteria</taxon>
        <taxon>Bacillati</taxon>
        <taxon>Bacillota</taxon>
        <taxon>Bacilli</taxon>
        <taxon>Bacillales</taxon>
        <taxon>Paenibacillaceae</taxon>
        <taxon>Paenibacillus</taxon>
    </lineage>
</organism>
<protein>
    <recommendedName>
        <fullName evidence="3">Lipoprotein</fullName>
    </recommendedName>
</protein>
<dbReference type="AlphaFoldDB" id="A0A7X3IDZ1"/>
<keyword evidence="2" id="KW-1185">Reference proteome</keyword>
<dbReference type="Proteomes" id="UP000460318">
    <property type="component" value="Unassembled WGS sequence"/>
</dbReference>
<reference evidence="1 2" key="1">
    <citation type="submission" date="2019-12" db="EMBL/GenBank/DDBJ databases">
        <title>Paenibacillus sp. nov., an endophytic bacterium isolated from the stem of Dendrobium.</title>
        <authorList>
            <person name="Zhao R."/>
        </authorList>
    </citation>
    <scope>NUCLEOTIDE SEQUENCE [LARGE SCALE GENOMIC DNA]</scope>
    <source>
        <strain evidence="1 2">HJL G12</strain>
    </source>
</reference>
<accession>A0A7X3IDZ1</accession>
<evidence type="ECO:0000313" key="2">
    <source>
        <dbReference type="Proteomes" id="UP000460318"/>
    </source>
</evidence>
<comment type="caution">
    <text evidence="1">The sequence shown here is derived from an EMBL/GenBank/DDBJ whole genome shotgun (WGS) entry which is preliminary data.</text>
</comment>
<dbReference type="EMBL" id="WUBI01000001">
    <property type="protein sequence ID" value="MWV42130.1"/>
    <property type="molecule type" value="Genomic_DNA"/>
</dbReference>
<sequence>MRWGSIHKFMLVLMIPLLLFGCEPRGQAAENQAKTVTSGVSHSWAYEFVHWNGISYRVTDIQVPQMEREVGRVESLITEEYIVGQGVYSNRFSEGTKLYSIPGIDSDDAIAVEVNGGYYKMINTVKERAEQKNRQ</sequence>
<evidence type="ECO:0008006" key="3">
    <source>
        <dbReference type="Google" id="ProtNLM"/>
    </source>
</evidence>